<dbReference type="Pfam" id="PF03328">
    <property type="entry name" value="HpcH_HpaI"/>
    <property type="match status" value="1"/>
</dbReference>
<dbReference type="Gene3D" id="3.20.20.60">
    <property type="entry name" value="Phosphoenolpyruvate-binding domains"/>
    <property type="match status" value="1"/>
</dbReference>
<dbReference type="PANTHER" id="PTHR32308:SF0">
    <property type="entry name" value="HPCH_HPAI ALDOLASE_CITRATE LYASE DOMAIN-CONTAINING PROTEIN"/>
    <property type="match status" value="1"/>
</dbReference>
<evidence type="ECO:0000256" key="3">
    <source>
        <dbReference type="ARBA" id="ARBA00022842"/>
    </source>
</evidence>
<dbReference type="GO" id="GO:0016829">
    <property type="term" value="F:lyase activity"/>
    <property type="evidence" value="ECO:0007669"/>
    <property type="project" value="UniProtKB-KW"/>
</dbReference>
<keyword evidence="2 5" id="KW-0479">Metal-binding</keyword>
<proteinExistence type="predicted"/>
<dbReference type="InterPro" id="IPR005000">
    <property type="entry name" value="Aldolase/citrate-lyase_domain"/>
</dbReference>
<comment type="caution">
    <text evidence="7">The sequence shown here is derived from an EMBL/GenBank/DDBJ whole genome shotgun (WGS) entry which is preliminary data.</text>
</comment>
<organism evidence="7 8">
    <name type="scientific">Arthrobacter terrae</name>
    <dbReference type="NCBI Taxonomy" id="2935737"/>
    <lineage>
        <taxon>Bacteria</taxon>
        <taxon>Bacillati</taxon>
        <taxon>Actinomycetota</taxon>
        <taxon>Actinomycetes</taxon>
        <taxon>Micrococcales</taxon>
        <taxon>Micrococcaceae</taxon>
        <taxon>Arthrobacter</taxon>
    </lineage>
</organism>
<dbReference type="PANTHER" id="PTHR32308">
    <property type="entry name" value="LYASE BETA SUBUNIT, PUTATIVE (AFU_ORTHOLOGUE AFUA_4G13030)-RELATED"/>
    <property type="match status" value="1"/>
</dbReference>
<dbReference type="GO" id="GO:0000287">
    <property type="term" value="F:magnesium ion binding"/>
    <property type="evidence" value="ECO:0007669"/>
    <property type="project" value="TreeGrafter"/>
</dbReference>
<dbReference type="EMBL" id="JADNYM010000004">
    <property type="protein sequence ID" value="MBG0738574.1"/>
    <property type="molecule type" value="Genomic_DNA"/>
</dbReference>
<feature type="binding site" evidence="5">
    <location>
        <position position="163"/>
    </location>
    <ligand>
        <name>Mg(2+)</name>
        <dbReference type="ChEBI" id="CHEBI:18420"/>
    </ligand>
</feature>
<gene>
    <name evidence="7" type="ORF">IV500_03945</name>
</gene>
<dbReference type="PIRSF" id="PIRSF015582">
    <property type="entry name" value="Cit_lyase_B"/>
    <property type="match status" value="1"/>
</dbReference>
<evidence type="ECO:0000256" key="2">
    <source>
        <dbReference type="ARBA" id="ARBA00022723"/>
    </source>
</evidence>
<evidence type="ECO:0000313" key="8">
    <source>
        <dbReference type="Proteomes" id="UP000655366"/>
    </source>
</evidence>
<feature type="domain" description="HpcH/HpaI aldolase/citrate lyase" evidence="6">
    <location>
        <begin position="13"/>
        <end position="231"/>
    </location>
</feature>
<dbReference type="InterPro" id="IPR040442">
    <property type="entry name" value="Pyrv_kinase-like_dom_sf"/>
</dbReference>
<name>A0A931CND3_9MICC</name>
<dbReference type="SUPFAM" id="SSF51621">
    <property type="entry name" value="Phosphoenolpyruvate/pyruvate domain"/>
    <property type="match status" value="1"/>
</dbReference>
<evidence type="ECO:0000256" key="1">
    <source>
        <dbReference type="ARBA" id="ARBA00001946"/>
    </source>
</evidence>
<dbReference type="InterPro" id="IPR015813">
    <property type="entry name" value="Pyrv/PenolPyrv_kinase-like_dom"/>
</dbReference>
<feature type="binding site" evidence="5">
    <location>
        <position position="136"/>
    </location>
    <ligand>
        <name>Mg(2+)</name>
        <dbReference type="ChEBI" id="CHEBI:18420"/>
    </ligand>
</feature>
<protein>
    <submittedName>
        <fullName evidence="7">CoA ester lyase</fullName>
    </submittedName>
</protein>
<comment type="cofactor">
    <cofactor evidence="1">
        <name>Mg(2+)</name>
        <dbReference type="ChEBI" id="CHEBI:18420"/>
    </cofactor>
</comment>
<reference evidence="7 8" key="1">
    <citation type="submission" date="2020-11" db="EMBL/GenBank/DDBJ databases">
        <title>Arthrobacter antarcticus sp. nov., isolated from Antarctic Soil.</title>
        <authorList>
            <person name="Li J."/>
        </authorList>
    </citation>
    <scope>NUCLEOTIDE SEQUENCE [LARGE SCALE GENOMIC DNA]</scope>
    <source>
        <strain evidence="7 8">Z1-20</strain>
    </source>
</reference>
<keyword evidence="3 5" id="KW-0460">Magnesium</keyword>
<keyword evidence="8" id="KW-1185">Reference proteome</keyword>
<evidence type="ECO:0000256" key="5">
    <source>
        <dbReference type="PIRSR" id="PIRSR015582-2"/>
    </source>
</evidence>
<evidence type="ECO:0000259" key="6">
    <source>
        <dbReference type="Pfam" id="PF03328"/>
    </source>
</evidence>
<dbReference type="Proteomes" id="UP000655366">
    <property type="component" value="Unassembled WGS sequence"/>
</dbReference>
<accession>A0A931CND3</accession>
<feature type="binding site" evidence="4">
    <location>
        <position position="136"/>
    </location>
    <ligand>
        <name>substrate</name>
    </ligand>
</feature>
<dbReference type="InterPro" id="IPR011206">
    <property type="entry name" value="Citrate_lyase_beta/mcl1/mcl2"/>
</dbReference>
<keyword evidence="7" id="KW-0456">Lyase</keyword>
<dbReference type="CDD" id="cd00945">
    <property type="entry name" value="Aldolase_Class_I"/>
    <property type="match status" value="1"/>
</dbReference>
<dbReference type="RefSeq" id="WP_196395512.1">
    <property type="nucleotide sequence ID" value="NZ_JADNYM010000004.1"/>
</dbReference>
<feature type="binding site" evidence="4">
    <location>
        <position position="74"/>
    </location>
    <ligand>
        <name>substrate</name>
    </ligand>
</feature>
<sequence length="298" mass="31872">MNTTSIADNINWRSLLYVPVTSRRFVDKAHTRGADAIQLDIEDSIPPGEKDQARQALPAAVDLLAGRGMDVVVRINRPWRMAVRDLEFAVRPGVRALALPKIASADHVRMIDEVVTEIEAAAGMASGSVRFIAMVETAAGFWRLQEIAAASPRIVALTLGSEDFAASTGIPPDPQLQLVANQMTVLAARAAGVLPLGLVGSIANYRDQGAFRNVVTASRQQGFVGASCIHPSQVPIVNEGFSPTAEEVDRAQRMLSEFDAAVAAGIGAVEFDGQMVDEPIVERSRAILRSHAAARRSS</sequence>
<evidence type="ECO:0000256" key="4">
    <source>
        <dbReference type="PIRSR" id="PIRSR015582-1"/>
    </source>
</evidence>
<dbReference type="GO" id="GO:0006107">
    <property type="term" value="P:oxaloacetate metabolic process"/>
    <property type="evidence" value="ECO:0007669"/>
    <property type="project" value="TreeGrafter"/>
</dbReference>
<dbReference type="AlphaFoldDB" id="A0A931CND3"/>
<evidence type="ECO:0000313" key="7">
    <source>
        <dbReference type="EMBL" id="MBG0738574.1"/>
    </source>
</evidence>